<evidence type="ECO:0000313" key="3">
    <source>
        <dbReference type="Proteomes" id="UP001385951"/>
    </source>
</evidence>
<keyword evidence="3" id="KW-1185">Reference proteome</keyword>
<evidence type="ECO:0008006" key="4">
    <source>
        <dbReference type="Google" id="ProtNLM"/>
    </source>
</evidence>
<proteinExistence type="predicted"/>
<keyword evidence="1" id="KW-0812">Transmembrane</keyword>
<dbReference type="AlphaFoldDB" id="A0AAW0GI72"/>
<evidence type="ECO:0000256" key="1">
    <source>
        <dbReference type="SAM" id="Phobius"/>
    </source>
</evidence>
<keyword evidence="1" id="KW-1133">Transmembrane helix</keyword>
<reference evidence="2 3" key="1">
    <citation type="submission" date="2022-09" db="EMBL/GenBank/DDBJ databases">
        <authorList>
            <person name="Palmer J.M."/>
        </authorList>
    </citation>
    <scope>NUCLEOTIDE SEQUENCE [LARGE SCALE GENOMIC DNA]</scope>
    <source>
        <strain evidence="2 3">DSM 7382</strain>
    </source>
</reference>
<dbReference type="Proteomes" id="UP001385951">
    <property type="component" value="Unassembled WGS sequence"/>
</dbReference>
<gene>
    <name evidence="2" type="ORF">QCA50_002588</name>
</gene>
<organism evidence="2 3">
    <name type="scientific">Cerrena zonata</name>
    <dbReference type="NCBI Taxonomy" id="2478898"/>
    <lineage>
        <taxon>Eukaryota</taxon>
        <taxon>Fungi</taxon>
        <taxon>Dikarya</taxon>
        <taxon>Basidiomycota</taxon>
        <taxon>Agaricomycotina</taxon>
        <taxon>Agaricomycetes</taxon>
        <taxon>Polyporales</taxon>
        <taxon>Cerrenaceae</taxon>
        <taxon>Cerrena</taxon>
    </lineage>
</organism>
<keyword evidence="1" id="KW-0472">Membrane</keyword>
<name>A0AAW0GI72_9APHY</name>
<sequence length="143" mass="16220">MRTQYGTVFRQVLTVTFLSVLSPSIFLYANTYNCRTRQAQAPFFAWSITSNLRHLSVYLSHILIDPSIIYARGVLRLRSDFERTFEICIMSIIQLHPILLTAALRHPTCPSSKPRRASLSSPTKINRVTIYPENASTGLVVTC</sequence>
<accession>A0AAW0GI72</accession>
<comment type="caution">
    <text evidence="2">The sequence shown here is derived from an EMBL/GenBank/DDBJ whole genome shotgun (WGS) entry which is preliminary data.</text>
</comment>
<dbReference type="EMBL" id="JASBNA010000003">
    <property type="protein sequence ID" value="KAK7693023.1"/>
    <property type="molecule type" value="Genomic_DNA"/>
</dbReference>
<protein>
    <recommendedName>
        <fullName evidence="4">Secreted protein</fullName>
    </recommendedName>
</protein>
<evidence type="ECO:0000313" key="2">
    <source>
        <dbReference type="EMBL" id="KAK7693023.1"/>
    </source>
</evidence>
<feature type="transmembrane region" description="Helical" evidence="1">
    <location>
        <begin position="12"/>
        <end position="31"/>
    </location>
</feature>